<name>A0A645HFY7_9ZZZZ</name>
<evidence type="ECO:0000313" key="2">
    <source>
        <dbReference type="EMBL" id="MPN37079.1"/>
    </source>
</evidence>
<reference evidence="2" key="1">
    <citation type="submission" date="2019-08" db="EMBL/GenBank/DDBJ databases">
        <authorList>
            <person name="Kucharzyk K."/>
            <person name="Murdoch R.W."/>
            <person name="Higgins S."/>
            <person name="Loffler F."/>
        </authorList>
    </citation>
    <scope>NUCLEOTIDE SEQUENCE</scope>
</reference>
<protein>
    <submittedName>
        <fullName evidence="2">Uncharacterized protein</fullName>
    </submittedName>
</protein>
<feature type="transmembrane region" description="Helical" evidence="1">
    <location>
        <begin position="40"/>
        <end position="60"/>
    </location>
</feature>
<feature type="transmembrane region" description="Helical" evidence="1">
    <location>
        <begin position="81"/>
        <end position="102"/>
    </location>
</feature>
<dbReference type="EMBL" id="VSSQ01091551">
    <property type="protein sequence ID" value="MPN37079.1"/>
    <property type="molecule type" value="Genomic_DNA"/>
</dbReference>
<sequence length="140" mass="15312">MALSVMLLGSAVSLCAYIYRFYCVGKLAADFNILFRYQPLSAVLSAAEQVFIIASVALLGMRMVSALGFLRESSKEAAKPAAISLSIFTVFLSIFGFIGYAFPDLSAVYSAVGLIISIFWYINALKTVFSLSDELGWQYK</sequence>
<feature type="transmembrane region" description="Helical" evidence="1">
    <location>
        <begin position="108"/>
        <end position="125"/>
    </location>
</feature>
<keyword evidence="1" id="KW-0812">Transmembrane</keyword>
<keyword evidence="1" id="KW-0472">Membrane</keyword>
<dbReference type="AlphaFoldDB" id="A0A645HFY7"/>
<organism evidence="2">
    <name type="scientific">bioreactor metagenome</name>
    <dbReference type="NCBI Taxonomy" id="1076179"/>
    <lineage>
        <taxon>unclassified sequences</taxon>
        <taxon>metagenomes</taxon>
        <taxon>ecological metagenomes</taxon>
    </lineage>
</organism>
<gene>
    <name evidence="2" type="ORF">SDC9_184595</name>
</gene>
<evidence type="ECO:0000256" key="1">
    <source>
        <dbReference type="SAM" id="Phobius"/>
    </source>
</evidence>
<comment type="caution">
    <text evidence="2">The sequence shown here is derived from an EMBL/GenBank/DDBJ whole genome shotgun (WGS) entry which is preliminary data.</text>
</comment>
<proteinExistence type="predicted"/>
<accession>A0A645HFY7</accession>
<keyword evidence="1" id="KW-1133">Transmembrane helix</keyword>